<protein>
    <recommendedName>
        <fullName evidence="1">Reverse transcriptase zinc-binding domain-containing protein</fullName>
    </recommendedName>
</protein>
<evidence type="ECO:0000313" key="2">
    <source>
        <dbReference type="EMBL" id="KAK9682343.1"/>
    </source>
</evidence>
<evidence type="ECO:0000313" key="3">
    <source>
        <dbReference type="Proteomes" id="UP001443914"/>
    </source>
</evidence>
<dbReference type="Proteomes" id="UP001443914">
    <property type="component" value="Unassembled WGS sequence"/>
</dbReference>
<proteinExistence type="predicted"/>
<comment type="caution">
    <text evidence="2">The sequence shown here is derived from an EMBL/GenBank/DDBJ whole genome shotgun (WGS) entry which is preliminary data.</text>
</comment>
<name>A0AAW1I1D9_SAPOF</name>
<reference evidence="2" key="1">
    <citation type="submission" date="2024-03" db="EMBL/GenBank/DDBJ databases">
        <title>WGS assembly of Saponaria officinalis var. Norfolk2.</title>
        <authorList>
            <person name="Jenkins J."/>
            <person name="Shu S."/>
            <person name="Grimwood J."/>
            <person name="Barry K."/>
            <person name="Goodstein D."/>
            <person name="Schmutz J."/>
            <person name="Leebens-Mack J."/>
            <person name="Osbourn A."/>
        </authorList>
    </citation>
    <scope>NUCLEOTIDE SEQUENCE [LARGE SCALE GENOMIC DNA]</scope>
    <source>
        <strain evidence="2">JIC</strain>
    </source>
</reference>
<sequence length="206" mass="24100">MHVLIITGFVSGGTDLGTYSTREDQEEQKGQTRSSYPVIDRVRLYSCIKSPANVNKEDPNPAFELGLGELELNAQPLLCRKGFSLVNRCFLCMCAGESHDHLFFKCSSIGEIWRIMMLWVGCTRRPRTLSRELEWMQRHCLGKNVEARLYRMTFVAIIYNGWLERNNRVFRNLERTPITICRKSKFELACRLKKKEKKNEQKKRNM</sequence>
<dbReference type="InterPro" id="IPR026960">
    <property type="entry name" value="RVT-Znf"/>
</dbReference>
<keyword evidence="3" id="KW-1185">Reference proteome</keyword>
<accession>A0AAW1I1D9</accession>
<feature type="domain" description="Reverse transcriptase zinc-binding" evidence="1">
    <location>
        <begin position="75"/>
        <end position="113"/>
    </location>
</feature>
<organism evidence="2 3">
    <name type="scientific">Saponaria officinalis</name>
    <name type="common">Common soapwort</name>
    <name type="synonym">Lychnis saponaria</name>
    <dbReference type="NCBI Taxonomy" id="3572"/>
    <lineage>
        <taxon>Eukaryota</taxon>
        <taxon>Viridiplantae</taxon>
        <taxon>Streptophyta</taxon>
        <taxon>Embryophyta</taxon>
        <taxon>Tracheophyta</taxon>
        <taxon>Spermatophyta</taxon>
        <taxon>Magnoliopsida</taxon>
        <taxon>eudicotyledons</taxon>
        <taxon>Gunneridae</taxon>
        <taxon>Pentapetalae</taxon>
        <taxon>Caryophyllales</taxon>
        <taxon>Caryophyllaceae</taxon>
        <taxon>Caryophylleae</taxon>
        <taxon>Saponaria</taxon>
    </lineage>
</organism>
<gene>
    <name evidence="2" type="ORF">RND81_10G066500</name>
</gene>
<evidence type="ECO:0000259" key="1">
    <source>
        <dbReference type="Pfam" id="PF13966"/>
    </source>
</evidence>
<dbReference type="AlphaFoldDB" id="A0AAW1I1D9"/>
<dbReference type="Pfam" id="PF13966">
    <property type="entry name" value="zf-RVT"/>
    <property type="match status" value="1"/>
</dbReference>
<dbReference type="EMBL" id="JBDFQZ010000010">
    <property type="protein sequence ID" value="KAK9682343.1"/>
    <property type="molecule type" value="Genomic_DNA"/>
</dbReference>